<organism evidence="5">
    <name type="scientific">Candidatus Kentrum sp. LFY</name>
    <dbReference type="NCBI Taxonomy" id="2126342"/>
    <lineage>
        <taxon>Bacteria</taxon>
        <taxon>Pseudomonadati</taxon>
        <taxon>Pseudomonadota</taxon>
        <taxon>Gammaproteobacteria</taxon>
        <taxon>Candidatus Kentrum</taxon>
    </lineage>
</organism>
<dbReference type="InterPro" id="IPR011010">
    <property type="entry name" value="DNA_brk_join_enz"/>
</dbReference>
<proteinExistence type="inferred from homology"/>
<dbReference type="PANTHER" id="PTHR30629:SF2">
    <property type="entry name" value="PROPHAGE INTEGRASE INTS-RELATED"/>
    <property type="match status" value="1"/>
</dbReference>
<evidence type="ECO:0000313" key="5">
    <source>
        <dbReference type="EMBL" id="VFK14562.1"/>
    </source>
</evidence>
<dbReference type="PANTHER" id="PTHR30629">
    <property type="entry name" value="PROPHAGE INTEGRASE"/>
    <property type="match status" value="1"/>
</dbReference>
<dbReference type="InterPro" id="IPR013762">
    <property type="entry name" value="Integrase-like_cat_sf"/>
</dbReference>
<dbReference type="GO" id="GO:0015074">
    <property type="term" value="P:DNA integration"/>
    <property type="evidence" value="ECO:0007669"/>
    <property type="project" value="UniProtKB-KW"/>
</dbReference>
<dbReference type="InterPro" id="IPR010998">
    <property type="entry name" value="Integrase_recombinase_N"/>
</dbReference>
<dbReference type="EMBL" id="CAADFN010000009">
    <property type="protein sequence ID" value="VFK14562.1"/>
    <property type="molecule type" value="Genomic_DNA"/>
</dbReference>
<comment type="similarity">
    <text evidence="1">Belongs to the 'phage' integrase family.</text>
</comment>
<dbReference type="Gene3D" id="1.10.443.10">
    <property type="entry name" value="Intergrase catalytic core"/>
    <property type="match status" value="1"/>
</dbReference>
<accession>A0A450WBY9</accession>
<dbReference type="AlphaFoldDB" id="A0A450WBY9"/>
<dbReference type="GO" id="GO:0003677">
    <property type="term" value="F:DNA binding"/>
    <property type="evidence" value="ECO:0007669"/>
    <property type="project" value="UniProtKB-KW"/>
</dbReference>
<name>A0A450WBY9_9GAMM</name>
<evidence type="ECO:0000256" key="4">
    <source>
        <dbReference type="ARBA" id="ARBA00023172"/>
    </source>
</evidence>
<gene>
    <name evidence="5" type="ORF">BECKLFY1418C_GA0070996_100932</name>
</gene>
<dbReference type="GO" id="GO:0006310">
    <property type="term" value="P:DNA recombination"/>
    <property type="evidence" value="ECO:0007669"/>
    <property type="project" value="UniProtKB-KW"/>
</dbReference>
<evidence type="ECO:0000256" key="3">
    <source>
        <dbReference type="ARBA" id="ARBA00023125"/>
    </source>
</evidence>
<dbReference type="Gene3D" id="1.10.150.130">
    <property type="match status" value="1"/>
</dbReference>
<evidence type="ECO:0008006" key="6">
    <source>
        <dbReference type="Google" id="ProtNLM"/>
    </source>
</evidence>
<dbReference type="SUPFAM" id="SSF56349">
    <property type="entry name" value="DNA breaking-rejoining enzymes"/>
    <property type="match status" value="1"/>
</dbReference>
<evidence type="ECO:0000256" key="2">
    <source>
        <dbReference type="ARBA" id="ARBA00022908"/>
    </source>
</evidence>
<sequence>MSTKKRNRNKENQGLPKRWRLIHGAYYYSVPPGQESKWNGKKTFRLGKSLSDAYKEWSNRLKYLDKARTVADLLDRYALEVIPTKAPRTRTENTRQLNPLRRSFGSAYLSDVRPVHIYQYMDAHPAKVAARREITLLSHVFSKAVLWGLIEQHPFKGQISFPRNKPRNRYVEDWEIIEALSLPAPPKRRGGIKVVQAYIQLKLITGLARGDLLRLQPNKHFTEEGIEVQRHKTAGTSGKSTVYLWTPELHAAVKEALAARPVDIAPFVFCNRHGQGYFNEATGTAAGWDSMWQRFMARVLKETKVTERFTEHDLRAKCASDAENLDHARALLTHEDPRLTQRVYRRKPERVMPLKGIQYPTNTACSTVSKLDSSLNTGTNSIKKGESVVRR</sequence>
<keyword evidence="3" id="KW-0238">DNA-binding</keyword>
<keyword evidence="4" id="KW-0233">DNA recombination</keyword>
<keyword evidence="2" id="KW-0229">DNA integration</keyword>
<evidence type="ECO:0000256" key="1">
    <source>
        <dbReference type="ARBA" id="ARBA00008857"/>
    </source>
</evidence>
<dbReference type="InterPro" id="IPR050808">
    <property type="entry name" value="Phage_Integrase"/>
</dbReference>
<reference evidence="5" key="1">
    <citation type="submission" date="2019-02" db="EMBL/GenBank/DDBJ databases">
        <authorList>
            <person name="Gruber-Vodicka R. H."/>
            <person name="Seah K. B. B."/>
        </authorList>
    </citation>
    <scope>NUCLEOTIDE SEQUENCE</scope>
    <source>
        <strain evidence="5">BECK_BY7</strain>
    </source>
</reference>
<protein>
    <recommendedName>
        <fullName evidence="6">Phage integrase family protein</fullName>
    </recommendedName>
</protein>